<dbReference type="InterPro" id="IPR003439">
    <property type="entry name" value="ABC_transporter-like_ATP-bd"/>
</dbReference>
<dbReference type="SUPFAM" id="SSF52540">
    <property type="entry name" value="P-loop containing nucleoside triphosphate hydrolases"/>
    <property type="match status" value="1"/>
</dbReference>
<evidence type="ECO:0000256" key="3">
    <source>
        <dbReference type="ARBA" id="ARBA00022840"/>
    </source>
</evidence>
<feature type="region of interest" description="Disordered" evidence="5">
    <location>
        <begin position="249"/>
        <end position="336"/>
    </location>
</feature>
<protein>
    <recommendedName>
        <fullName evidence="6">ABC transporter domain-containing protein</fullName>
    </recommendedName>
</protein>
<evidence type="ECO:0000259" key="6">
    <source>
        <dbReference type="PROSITE" id="PS50893"/>
    </source>
</evidence>
<dbReference type="InterPro" id="IPR003593">
    <property type="entry name" value="AAA+_ATPase"/>
</dbReference>
<gene>
    <name evidence="7" type="ORF">GCM10023205_02490</name>
</gene>
<evidence type="ECO:0000256" key="2">
    <source>
        <dbReference type="ARBA" id="ARBA00022741"/>
    </source>
</evidence>
<dbReference type="InterPro" id="IPR027417">
    <property type="entry name" value="P-loop_NTPase"/>
</dbReference>
<dbReference type="CDD" id="cd03214">
    <property type="entry name" value="ABC_Iron-Siderophores_B12_Hemin"/>
    <property type="match status" value="1"/>
</dbReference>
<dbReference type="Gene3D" id="3.40.50.300">
    <property type="entry name" value="P-loop containing nucleotide triphosphate hydrolases"/>
    <property type="match status" value="1"/>
</dbReference>
<keyword evidence="4" id="KW-1278">Translocase</keyword>
<evidence type="ECO:0000313" key="8">
    <source>
        <dbReference type="Proteomes" id="UP001500466"/>
    </source>
</evidence>
<evidence type="ECO:0000256" key="1">
    <source>
        <dbReference type="ARBA" id="ARBA00022448"/>
    </source>
</evidence>
<keyword evidence="8" id="KW-1185">Reference proteome</keyword>
<accession>A0ABP9GP63</accession>
<organism evidence="7 8">
    <name type="scientific">Yinghuangia aomiensis</name>
    <dbReference type="NCBI Taxonomy" id="676205"/>
    <lineage>
        <taxon>Bacteria</taxon>
        <taxon>Bacillati</taxon>
        <taxon>Actinomycetota</taxon>
        <taxon>Actinomycetes</taxon>
        <taxon>Kitasatosporales</taxon>
        <taxon>Streptomycetaceae</taxon>
        <taxon>Yinghuangia</taxon>
    </lineage>
</organism>
<feature type="domain" description="ABC transporter" evidence="6">
    <location>
        <begin position="4"/>
        <end position="239"/>
    </location>
</feature>
<dbReference type="PROSITE" id="PS50893">
    <property type="entry name" value="ABC_TRANSPORTER_2"/>
    <property type="match status" value="1"/>
</dbReference>
<dbReference type="Proteomes" id="UP001500466">
    <property type="component" value="Unassembled WGS sequence"/>
</dbReference>
<proteinExistence type="predicted"/>
<keyword evidence="1" id="KW-0813">Transport</keyword>
<dbReference type="Pfam" id="PF00005">
    <property type="entry name" value="ABC_tran"/>
    <property type="match status" value="1"/>
</dbReference>
<dbReference type="PROSITE" id="PS00211">
    <property type="entry name" value="ABC_TRANSPORTER_1"/>
    <property type="match status" value="1"/>
</dbReference>
<dbReference type="RefSeq" id="WP_345673312.1">
    <property type="nucleotide sequence ID" value="NZ_BAABHS010000001.1"/>
</dbReference>
<comment type="caution">
    <text evidence="7">The sequence shown here is derived from an EMBL/GenBank/DDBJ whole genome shotgun (WGS) entry which is preliminary data.</text>
</comment>
<feature type="compositionally biased region" description="Low complexity" evidence="5">
    <location>
        <begin position="305"/>
        <end position="325"/>
    </location>
</feature>
<dbReference type="EMBL" id="BAABHS010000001">
    <property type="protein sequence ID" value="GAA4946248.1"/>
    <property type="molecule type" value="Genomic_DNA"/>
</dbReference>
<feature type="compositionally biased region" description="Basic and acidic residues" evidence="5">
    <location>
        <begin position="288"/>
        <end position="303"/>
    </location>
</feature>
<keyword evidence="3" id="KW-0067">ATP-binding</keyword>
<dbReference type="PANTHER" id="PTHR42794">
    <property type="entry name" value="HEMIN IMPORT ATP-BINDING PROTEIN HMUV"/>
    <property type="match status" value="1"/>
</dbReference>
<evidence type="ECO:0000256" key="5">
    <source>
        <dbReference type="SAM" id="MobiDB-lite"/>
    </source>
</evidence>
<evidence type="ECO:0000256" key="4">
    <source>
        <dbReference type="ARBA" id="ARBA00022967"/>
    </source>
</evidence>
<sequence length="336" mass="35050">MTGLRIAGLDVARDRCPVLHGIGAEVAGGGWLAVIGPNGAGKSTLLKAVAGLLPYRGDVTVDGVRLRDLPARELARTIAYTPQNPVVPPQMTVREYVLLGRTPHLGYLAVPGRTDRAVADAVIDRLDLGALAARDVARLSGGERQRVVLARALAQQAPVLMLDEPTTALDLGHQQQVLELVDRLRRDDGLTVITTLHDLGVAAQYAERMLLLVNGRAAASGTAAEVLTRDTIAEHYHAHVEVVVGRDGRPQVHLVRPGAGADATGSGGGAAAHRENDGERPAQGGDAGRTEHGDRPGRGDRAGRAHPSPAGGPAAPARQQRPHGPNTAARTGEATP</sequence>
<name>A0ABP9GP63_9ACTN</name>
<evidence type="ECO:0000313" key="7">
    <source>
        <dbReference type="EMBL" id="GAA4946248.1"/>
    </source>
</evidence>
<keyword evidence="2" id="KW-0547">Nucleotide-binding</keyword>
<dbReference type="InterPro" id="IPR017871">
    <property type="entry name" value="ABC_transporter-like_CS"/>
</dbReference>
<dbReference type="PANTHER" id="PTHR42794:SF1">
    <property type="entry name" value="HEMIN IMPORT ATP-BINDING PROTEIN HMUV"/>
    <property type="match status" value="1"/>
</dbReference>
<dbReference type="SMART" id="SM00382">
    <property type="entry name" value="AAA"/>
    <property type="match status" value="1"/>
</dbReference>
<reference evidence="8" key="1">
    <citation type="journal article" date="2019" name="Int. J. Syst. Evol. Microbiol.">
        <title>The Global Catalogue of Microorganisms (GCM) 10K type strain sequencing project: providing services to taxonomists for standard genome sequencing and annotation.</title>
        <authorList>
            <consortium name="The Broad Institute Genomics Platform"/>
            <consortium name="The Broad Institute Genome Sequencing Center for Infectious Disease"/>
            <person name="Wu L."/>
            <person name="Ma J."/>
        </authorList>
    </citation>
    <scope>NUCLEOTIDE SEQUENCE [LARGE SCALE GENOMIC DNA]</scope>
    <source>
        <strain evidence="8">JCM 17986</strain>
    </source>
</reference>